<dbReference type="EMBL" id="VCHE01000007">
    <property type="protein sequence ID" value="KAB2579516.1"/>
    <property type="molecule type" value="Genomic_DNA"/>
</dbReference>
<organism evidence="2 3">
    <name type="scientific">Lasiodiplodia theobromae</name>
    <dbReference type="NCBI Taxonomy" id="45133"/>
    <lineage>
        <taxon>Eukaryota</taxon>
        <taxon>Fungi</taxon>
        <taxon>Dikarya</taxon>
        <taxon>Ascomycota</taxon>
        <taxon>Pezizomycotina</taxon>
        <taxon>Dothideomycetes</taxon>
        <taxon>Dothideomycetes incertae sedis</taxon>
        <taxon>Botryosphaeriales</taxon>
        <taxon>Botryosphaeriaceae</taxon>
        <taxon>Lasiodiplodia</taxon>
    </lineage>
</organism>
<evidence type="ECO:0000313" key="2">
    <source>
        <dbReference type="EMBL" id="KAB2579516.1"/>
    </source>
</evidence>
<proteinExistence type="predicted"/>
<feature type="region of interest" description="Disordered" evidence="1">
    <location>
        <begin position="244"/>
        <end position="296"/>
    </location>
</feature>
<protein>
    <submittedName>
        <fullName evidence="2">Uncharacterized protein</fullName>
    </submittedName>
</protein>
<feature type="region of interest" description="Disordered" evidence="1">
    <location>
        <begin position="114"/>
        <end position="159"/>
    </location>
</feature>
<name>A0A5N5DNK2_9PEZI</name>
<keyword evidence="3" id="KW-1185">Reference proteome</keyword>
<feature type="region of interest" description="Disordered" evidence="1">
    <location>
        <begin position="1"/>
        <end position="44"/>
    </location>
</feature>
<comment type="caution">
    <text evidence="2">The sequence shown here is derived from an EMBL/GenBank/DDBJ whole genome shotgun (WGS) entry which is preliminary data.</text>
</comment>
<evidence type="ECO:0000256" key="1">
    <source>
        <dbReference type="SAM" id="MobiDB-lite"/>
    </source>
</evidence>
<feature type="compositionally biased region" description="Basic and acidic residues" evidence="1">
    <location>
        <begin position="244"/>
        <end position="258"/>
    </location>
</feature>
<feature type="compositionally biased region" description="Basic and acidic residues" evidence="1">
    <location>
        <begin position="32"/>
        <end position="44"/>
    </location>
</feature>
<accession>A0A5N5DNK2</accession>
<feature type="compositionally biased region" description="Polar residues" evidence="1">
    <location>
        <begin position="146"/>
        <end position="156"/>
    </location>
</feature>
<gene>
    <name evidence="2" type="ORF">DBV05_g1958</name>
</gene>
<feature type="compositionally biased region" description="Basic and acidic residues" evidence="1">
    <location>
        <begin position="267"/>
        <end position="279"/>
    </location>
</feature>
<dbReference type="OrthoDB" id="2563155at2759"/>
<sequence>MAYVPPALRKKQQVADSGSGDKPASTAGNGFHSERLPRAEDVHDHYWPPVELEAGEGMRSTVHSTLNSSTSEPDRLKYIMLFKEANPRWEADHLIYVKTNLHYLPGSERFVNASVSSEQPAGNGELNGKTDDHSSKKPLQPEAPSSAHQPSGSTHTPDLADYQMEPIAVFEQVGNRSGGFRFIGYHKIARLQFLEPGSPDLVRMLEQKFSATDKFGRVAQQQRSHASWKASLEHRWAVMKLEKDEDAEKSLHAPDVKIHDKKKKDTPRKSVNELLKEMRPGNSEAQAEGEGAQHPS</sequence>
<evidence type="ECO:0000313" key="3">
    <source>
        <dbReference type="Proteomes" id="UP000325902"/>
    </source>
</evidence>
<reference evidence="2 3" key="1">
    <citation type="journal article" date="2019" name="Sci. Rep.">
        <title>A multi-omics analysis of the grapevine pathogen Lasiodiplodia theobromae reveals that temperature affects the expression of virulence- and pathogenicity-related genes.</title>
        <authorList>
            <person name="Felix C."/>
            <person name="Meneses R."/>
            <person name="Goncalves M.F.M."/>
            <person name="Tilleman L."/>
            <person name="Duarte A.S."/>
            <person name="Jorrin-Novo J.V."/>
            <person name="Van de Peer Y."/>
            <person name="Deforce D."/>
            <person name="Van Nieuwerburgh F."/>
            <person name="Esteves A.C."/>
            <person name="Alves A."/>
        </authorList>
    </citation>
    <scope>NUCLEOTIDE SEQUENCE [LARGE SCALE GENOMIC DNA]</scope>
    <source>
        <strain evidence="2 3">LA-SOL3</strain>
    </source>
</reference>
<dbReference type="AlphaFoldDB" id="A0A5N5DNK2"/>
<dbReference type="Proteomes" id="UP000325902">
    <property type="component" value="Unassembled WGS sequence"/>
</dbReference>